<evidence type="ECO:0000256" key="1">
    <source>
        <dbReference type="ARBA" id="ARBA00004651"/>
    </source>
</evidence>
<feature type="transmembrane region" description="Helical" evidence="8">
    <location>
        <begin position="610"/>
        <end position="633"/>
    </location>
</feature>
<feature type="transmembrane region" description="Helical" evidence="8">
    <location>
        <begin position="276"/>
        <end position="297"/>
    </location>
</feature>
<dbReference type="InterPro" id="IPR050545">
    <property type="entry name" value="Mycobact_MmpL"/>
</dbReference>
<dbReference type="Pfam" id="PF03176">
    <property type="entry name" value="MMPL"/>
    <property type="match status" value="2"/>
</dbReference>
<feature type="transmembrane region" description="Helical" evidence="8">
    <location>
        <begin position="645"/>
        <end position="670"/>
    </location>
</feature>
<feature type="transmembrane region" description="Helical" evidence="8">
    <location>
        <begin position="176"/>
        <end position="193"/>
    </location>
</feature>
<sequence length="704" mass="73188">MSKVAGWITHRYAKFVVIAFWLVVVALLGPLAGKLTSAQDNDAKSWLPGDAESTEVIDVASTFVSENTIPAVIVYDRPGGLTQDDLSAIQADVAEFSSLDTLDGEVIGPVPSEDGEAVQVIVPLDLGKDGWDLAADAVADLRATAEDGANGMGVYVTGPAGQAADSSAAFEGIDGTLLYAAGAVVIVILLLTYRSPVLWLLPVVSAVVALTVAQAVIYVLADRYDLTVNAQSAGILTVLVFGAGTDYALLLVARYREELRHHTDRHEAMAVALHRAGPAIIASGATVTVGMLCLLFATMNSTAGLGPVAAVGIVVALAVMTTLLPALLVTCGRWVFWPRAPHVGDREPTENGFWARVGGRIEKRPRGTWIVTAGILLVACVGIAQLNAVGLSNEDSFTTTQPSIEGEKVLSAHFAGGAGTPVVVIANADEADAVATAFKGVDGIEPSSVSEPVVKGDLAYIEGTLTSAPDSQAAYATVDRARDELHAVPDADAKVGGATATNLDVQRAAAYDSKIIIPIILVAVFVILMILLRAIVAPLVLVGTVVLSFGAAIGVSALIFRHVFGYAGADTSFPLFVFVFLVALGIDYNIFLMTRVREEAIRVGHHRGSLVGLAATGGVITSAGLVLAGTFAVLGTLPLVSFAEIGFAVAFGVLLDTIIVRSVLVTALNLDIGKTMWWPSALAKRPDPSLAPAAKEPEQEVVPA</sequence>
<evidence type="ECO:0000256" key="5">
    <source>
        <dbReference type="ARBA" id="ARBA00022989"/>
    </source>
</evidence>
<dbReference type="GO" id="GO:0005886">
    <property type="term" value="C:plasma membrane"/>
    <property type="evidence" value="ECO:0007669"/>
    <property type="project" value="UniProtKB-SubCell"/>
</dbReference>
<comment type="subcellular location">
    <subcellularLocation>
        <location evidence="1">Cell membrane</location>
        <topology evidence="1">Multi-pass membrane protein</topology>
    </subcellularLocation>
</comment>
<feature type="transmembrane region" description="Helical" evidence="8">
    <location>
        <begin position="12"/>
        <end position="32"/>
    </location>
</feature>
<proteinExistence type="inferred from homology"/>
<dbReference type="PROSITE" id="PS50156">
    <property type="entry name" value="SSD"/>
    <property type="match status" value="1"/>
</dbReference>
<keyword evidence="3" id="KW-1003">Cell membrane</keyword>
<comment type="similarity">
    <text evidence="2">Belongs to the resistance-nodulation-cell division (RND) (TC 2.A.6) family. MmpL subfamily.</text>
</comment>
<dbReference type="PANTHER" id="PTHR33406:SF6">
    <property type="entry name" value="MEMBRANE PROTEIN YDGH-RELATED"/>
    <property type="match status" value="1"/>
</dbReference>
<comment type="caution">
    <text evidence="10">The sequence shown here is derived from an EMBL/GenBank/DDBJ whole genome shotgun (WGS) entry which is preliminary data.</text>
</comment>
<keyword evidence="5 8" id="KW-1133">Transmembrane helix</keyword>
<dbReference type="AlphaFoldDB" id="A0A919P3D8"/>
<keyword evidence="6 8" id="KW-0472">Membrane</keyword>
<evidence type="ECO:0000256" key="8">
    <source>
        <dbReference type="SAM" id="Phobius"/>
    </source>
</evidence>
<feature type="transmembrane region" description="Helical" evidence="8">
    <location>
        <begin position="369"/>
        <end position="388"/>
    </location>
</feature>
<dbReference type="InterPro" id="IPR004869">
    <property type="entry name" value="MMPL_dom"/>
</dbReference>
<organism evidence="10 11">
    <name type="scientific">Cellulomonas chitinilytica</name>
    <dbReference type="NCBI Taxonomy" id="398759"/>
    <lineage>
        <taxon>Bacteria</taxon>
        <taxon>Bacillati</taxon>
        <taxon>Actinomycetota</taxon>
        <taxon>Actinomycetes</taxon>
        <taxon>Micrococcales</taxon>
        <taxon>Cellulomonadaceae</taxon>
        <taxon>Cellulomonas</taxon>
    </lineage>
</organism>
<keyword evidence="11" id="KW-1185">Reference proteome</keyword>
<dbReference type="SUPFAM" id="SSF82866">
    <property type="entry name" value="Multidrug efflux transporter AcrB transmembrane domain"/>
    <property type="match status" value="2"/>
</dbReference>
<evidence type="ECO:0000256" key="3">
    <source>
        <dbReference type="ARBA" id="ARBA00022475"/>
    </source>
</evidence>
<dbReference type="RefSeq" id="WP_203753064.1">
    <property type="nucleotide sequence ID" value="NZ_BONK01000006.1"/>
</dbReference>
<feature type="transmembrane region" description="Helical" evidence="8">
    <location>
        <begin position="572"/>
        <end position="590"/>
    </location>
</feature>
<keyword evidence="4 8" id="KW-0812">Transmembrane</keyword>
<accession>A0A919P3D8</accession>
<feature type="transmembrane region" description="Helical" evidence="8">
    <location>
        <begin position="200"/>
        <end position="221"/>
    </location>
</feature>
<evidence type="ECO:0000313" key="10">
    <source>
        <dbReference type="EMBL" id="GIG21407.1"/>
    </source>
</evidence>
<dbReference type="EMBL" id="BONK01000006">
    <property type="protein sequence ID" value="GIG21407.1"/>
    <property type="molecule type" value="Genomic_DNA"/>
</dbReference>
<dbReference type="Proteomes" id="UP000632740">
    <property type="component" value="Unassembled WGS sequence"/>
</dbReference>
<feature type="transmembrane region" description="Helical" evidence="8">
    <location>
        <begin position="309"/>
        <end position="336"/>
    </location>
</feature>
<gene>
    <name evidence="10" type="primary">actII-3</name>
    <name evidence="10" type="ORF">Cch01nite_21310</name>
</gene>
<feature type="region of interest" description="Disordered" evidence="7">
    <location>
        <begin position="685"/>
        <end position="704"/>
    </location>
</feature>
<evidence type="ECO:0000256" key="6">
    <source>
        <dbReference type="ARBA" id="ARBA00023136"/>
    </source>
</evidence>
<evidence type="ECO:0000256" key="7">
    <source>
        <dbReference type="SAM" id="MobiDB-lite"/>
    </source>
</evidence>
<evidence type="ECO:0000256" key="2">
    <source>
        <dbReference type="ARBA" id="ARBA00010157"/>
    </source>
</evidence>
<name>A0A919P3D8_9CELL</name>
<feature type="domain" description="SSD" evidence="9">
    <location>
        <begin position="198"/>
        <end position="330"/>
    </location>
</feature>
<reference evidence="10" key="1">
    <citation type="submission" date="2021-01" db="EMBL/GenBank/DDBJ databases">
        <title>Whole genome shotgun sequence of Cellulomonas chitinilytica NBRC 110799.</title>
        <authorList>
            <person name="Komaki H."/>
            <person name="Tamura T."/>
        </authorList>
    </citation>
    <scope>NUCLEOTIDE SEQUENCE</scope>
    <source>
        <strain evidence="10">NBRC 110799</strain>
    </source>
</reference>
<dbReference type="InterPro" id="IPR000731">
    <property type="entry name" value="SSD"/>
</dbReference>
<dbReference type="Gene3D" id="1.20.1640.10">
    <property type="entry name" value="Multidrug efflux transporter AcrB transmembrane domain"/>
    <property type="match status" value="2"/>
</dbReference>
<feature type="transmembrane region" description="Helical" evidence="8">
    <location>
        <begin position="233"/>
        <end position="255"/>
    </location>
</feature>
<evidence type="ECO:0000256" key="4">
    <source>
        <dbReference type="ARBA" id="ARBA00022692"/>
    </source>
</evidence>
<feature type="transmembrane region" description="Helical" evidence="8">
    <location>
        <begin position="515"/>
        <end position="532"/>
    </location>
</feature>
<protein>
    <submittedName>
        <fullName evidence="10">Membrane protein ActII-3</fullName>
    </submittedName>
</protein>
<feature type="transmembrane region" description="Helical" evidence="8">
    <location>
        <begin position="539"/>
        <end position="560"/>
    </location>
</feature>
<evidence type="ECO:0000313" key="11">
    <source>
        <dbReference type="Proteomes" id="UP000632740"/>
    </source>
</evidence>
<evidence type="ECO:0000259" key="9">
    <source>
        <dbReference type="PROSITE" id="PS50156"/>
    </source>
</evidence>
<dbReference type="PANTHER" id="PTHR33406">
    <property type="entry name" value="MEMBRANE PROTEIN MJ1562-RELATED"/>
    <property type="match status" value="1"/>
</dbReference>